<comment type="function">
    <text evidence="1">Alpha-L-fucosidase is responsible for hydrolyzing the alpha-1,6-linked fucose joined to the reducing-end N-acetylglucosamine of the carbohydrate moieties of glycoproteins.</text>
</comment>
<evidence type="ECO:0000256" key="3">
    <source>
        <dbReference type="ARBA" id="ARBA00012662"/>
    </source>
</evidence>
<dbReference type="InterPro" id="IPR017853">
    <property type="entry name" value="GH"/>
</dbReference>
<dbReference type="SUPFAM" id="SSF51445">
    <property type="entry name" value="(Trans)glycosidases"/>
    <property type="match status" value="1"/>
</dbReference>
<dbReference type="GO" id="GO:0004560">
    <property type="term" value="F:alpha-L-fucosidase activity"/>
    <property type="evidence" value="ECO:0007669"/>
    <property type="project" value="InterPro"/>
</dbReference>
<keyword evidence="6" id="KW-0326">Glycosidase</keyword>
<feature type="domain" description="Glycoside hydrolase family 29 N-terminal" evidence="7">
    <location>
        <begin position="47"/>
        <end position="419"/>
    </location>
</feature>
<feature type="domain" description="Alpha-L-fucosidase C-terminal" evidence="8">
    <location>
        <begin position="453"/>
        <end position="537"/>
    </location>
</feature>
<dbReference type="InterPro" id="IPR031919">
    <property type="entry name" value="Fucosidase_C"/>
</dbReference>
<dbReference type="Pfam" id="PF01120">
    <property type="entry name" value="Alpha_L_fucos"/>
    <property type="match status" value="1"/>
</dbReference>
<evidence type="ECO:0000313" key="9">
    <source>
        <dbReference type="EMBL" id="AAK62841.1"/>
    </source>
</evidence>
<dbReference type="Gene3D" id="2.60.40.1180">
    <property type="entry name" value="Golgi alpha-mannosidase II"/>
    <property type="match status" value="1"/>
</dbReference>
<reference evidence="9" key="1">
    <citation type="journal article" date="2001" name="Appl. Environ. Microbiol.">
        <title>Sequence analysis of a 101-kilobase plasmid required for agar degradation by a Microscilla isolate.</title>
        <authorList>
            <person name="Zhong Z."/>
            <person name="Toukdarian A."/>
            <person name="Helinski D."/>
            <person name="Knauf V."/>
            <person name="Sykes S."/>
            <person name="Wilkinson J.E."/>
            <person name="O'Bryne C."/>
            <person name="Shea T."/>
            <person name="DeLoughery C."/>
            <person name="Caspi R."/>
        </authorList>
    </citation>
    <scope>NUCLEOTIDE SEQUENCE</scope>
    <source>
        <strain evidence="9">PRE1</strain>
        <plasmid evidence="9">pSD15</plasmid>
    </source>
</reference>
<sequence>MMKHKKQMIKSNKFLYLILFVGVFFGGLSLETTAQKKGEHNLSETTKEVAEQKRKYKEEWASIAKHSTPEWFRDAKFGIYTHYGPAVNATQYQQTEWWGWAMYNIKEKYWTNEVRPDSPDTAKAFKLQLEKWGDPNEFGYKDFIMEFKPTAFDAEEWADLFHKAGAKFAGPMGTHHDNFMLWDSEVTRWNSVRTAGVDVVGDLEEAIRAKGMKYLITFHHAFSWWFFSESYKYDGGIPGNEDLYGRPHTFSSDGDSFAEYPDEEYEELWFRKLEEAAIKYSPDLYWFDMGLELLSENIRKKAFARLLNLAERNNQEIGISYKIKFQQCIPTSAGILDYEKGRSKGYREDPWLTDTPLAGWFYNGRKSRSAEAMIEILVDIVSKNGCLLLNVSPKPDGTIPEDQKKTLLGMGEWLEMNGEAIYNTRPWVISGEGPTELAKDDHFNENWEAIYTEQDIRFTRSKDDNTLYLIVLDRPTQGSVTATLLADIYPYLDRNIQSVKLIGTESSEISWSRNSKGLHLSFPNTAKGKHAWCYKLQLSE</sequence>
<dbReference type="EC" id="3.2.1.51" evidence="3"/>
<evidence type="ECO:0000256" key="1">
    <source>
        <dbReference type="ARBA" id="ARBA00004071"/>
    </source>
</evidence>
<dbReference type="EMBL" id="AF339846">
    <property type="protein sequence ID" value="AAK62841.1"/>
    <property type="molecule type" value="Genomic_DNA"/>
</dbReference>
<dbReference type="BRENDA" id="3.2.1.51">
    <property type="organism ID" value="9552"/>
</dbReference>
<keyword evidence="5" id="KW-0378">Hydrolase</keyword>
<dbReference type="InterPro" id="IPR016286">
    <property type="entry name" value="FUC_metazoa-typ"/>
</dbReference>
<name>Q93PB2_9BACT</name>
<evidence type="ECO:0000256" key="4">
    <source>
        <dbReference type="ARBA" id="ARBA00022729"/>
    </source>
</evidence>
<dbReference type="AlphaFoldDB" id="Q93PB2"/>
<dbReference type="PANTHER" id="PTHR10030">
    <property type="entry name" value="ALPHA-L-FUCOSIDASE"/>
    <property type="match status" value="1"/>
</dbReference>
<evidence type="ECO:0000259" key="8">
    <source>
        <dbReference type="Pfam" id="PF16757"/>
    </source>
</evidence>
<evidence type="ECO:0000256" key="6">
    <source>
        <dbReference type="ARBA" id="ARBA00023295"/>
    </source>
</evidence>
<proteinExistence type="inferred from homology"/>
<dbReference type="PIRSF" id="PIRSF001092">
    <property type="entry name" value="Alpha-L-fucosidase"/>
    <property type="match status" value="1"/>
</dbReference>
<dbReference type="GO" id="GO:0016139">
    <property type="term" value="P:glycoside catabolic process"/>
    <property type="evidence" value="ECO:0007669"/>
    <property type="project" value="TreeGrafter"/>
</dbReference>
<dbReference type="InterPro" id="IPR000933">
    <property type="entry name" value="Glyco_hydro_29"/>
</dbReference>
<organism evidence="9">
    <name type="scientific">Microscilla sp. PRE1</name>
    <dbReference type="NCBI Taxonomy" id="155537"/>
    <lineage>
        <taxon>Bacteria</taxon>
        <taxon>Pseudomonadati</taxon>
        <taxon>Bacteroidota</taxon>
        <taxon>Cytophagia</taxon>
        <taxon>Cytophagales</taxon>
        <taxon>Microscillaceae</taxon>
        <taxon>Microscilla</taxon>
    </lineage>
</organism>
<dbReference type="Pfam" id="PF16757">
    <property type="entry name" value="Fucosidase_C"/>
    <property type="match status" value="1"/>
</dbReference>
<evidence type="ECO:0000256" key="2">
    <source>
        <dbReference type="ARBA" id="ARBA00007951"/>
    </source>
</evidence>
<dbReference type="GO" id="GO:0006004">
    <property type="term" value="P:fucose metabolic process"/>
    <property type="evidence" value="ECO:0007669"/>
    <property type="project" value="InterPro"/>
</dbReference>
<protein>
    <recommendedName>
        <fullName evidence="3">alpha-L-fucosidase</fullName>
        <ecNumber evidence="3">3.2.1.51</ecNumber>
    </recommendedName>
</protein>
<keyword evidence="4" id="KW-0732">Signal</keyword>
<comment type="similarity">
    <text evidence="2">Belongs to the glycosyl hydrolase 29 family.</text>
</comment>
<dbReference type="InterPro" id="IPR057739">
    <property type="entry name" value="Glyco_hydro_29_N"/>
</dbReference>
<dbReference type="PANTHER" id="PTHR10030:SF37">
    <property type="entry name" value="ALPHA-L-FUCOSIDASE-RELATED"/>
    <property type="match status" value="1"/>
</dbReference>
<dbReference type="PRINTS" id="PR00741">
    <property type="entry name" value="GLHYDRLASE29"/>
</dbReference>
<evidence type="ECO:0000259" key="7">
    <source>
        <dbReference type="Pfam" id="PF01120"/>
    </source>
</evidence>
<accession>Q93PB2</accession>
<keyword evidence="9" id="KW-0614">Plasmid</keyword>
<dbReference type="CAZy" id="GH29">
    <property type="family name" value="Glycoside Hydrolase Family 29"/>
</dbReference>
<dbReference type="RefSeq" id="WP_010925633.1">
    <property type="nucleotide sequence ID" value="NC_002806.1"/>
</dbReference>
<evidence type="ECO:0000256" key="5">
    <source>
        <dbReference type="ARBA" id="ARBA00022801"/>
    </source>
</evidence>
<dbReference type="GO" id="GO:0005764">
    <property type="term" value="C:lysosome"/>
    <property type="evidence" value="ECO:0007669"/>
    <property type="project" value="TreeGrafter"/>
</dbReference>
<dbReference type="Gene3D" id="3.20.20.80">
    <property type="entry name" value="Glycosidases"/>
    <property type="match status" value="1"/>
</dbReference>
<geneLocation type="plasmid" evidence="9">
    <name>pSD15</name>
</geneLocation>
<dbReference type="SMART" id="SM00812">
    <property type="entry name" value="Alpha_L_fucos"/>
    <property type="match status" value="1"/>
</dbReference>
<dbReference type="InterPro" id="IPR013780">
    <property type="entry name" value="Glyco_hydro_b"/>
</dbReference>